<protein>
    <submittedName>
        <fullName evidence="1">Uncharacterized protein</fullName>
    </submittedName>
</protein>
<dbReference type="AlphaFoldDB" id="L8X3M0"/>
<organism evidence="1 2">
    <name type="scientific">Thanatephorus cucumeris (strain AG1-IA)</name>
    <name type="common">Rice sheath blight fungus</name>
    <name type="synonym">Rhizoctonia solani</name>
    <dbReference type="NCBI Taxonomy" id="983506"/>
    <lineage>
        <taxon>Eukaryota</taxon>
        <taxon>Fungi</taxon>
        <taxon>Dikarya</taxon>
        <taxon>Basidiomycota</taxon>
        <taxon>Agaricomycotina</taxon>
        <taxon>Agaricomycetes</taxon>
        <taxon>Cantharellales</taxon>
        <taxon>Ceratobasidiaceae</taxon>
        <taxon>Rhizoctonia</taxon>
        <taxon>Rhizoctonia solani AG-1</taxon>
    </lineage>
</organism>
<evidence type="ECO:0000313" key="1">
    <source>
        <dbReference type="EMBL" id="ELU43717.1"/>
    </source>
</evidence>
<proteinExistence type="predicted"/>
<dbReference type="EMBL" id="AFRT01000507">
    <property type="protein sequence ID" value="ELU43717.1"/>
    <property type="molecule type" value="Genomic_DNA"/>
</dbReference>
<dbReference type="Proteomes" id="UP000011668">
    <property type="component" value="Unassembled WGS sequence"/>
</dbReference>
<sequence>MSFVCGYSPSLFFLSLRISPVTDLHGNADPSISQYSRRTHTLYILAKQSSGPIISMSMVQAFMSAHRLKEQLPSTTQRYDDQEP</sequence>
<evidence type="ECO:0000313" key="2">
    <source>
        <dbReference type="Proteomes" id="UP000011668"/>
    </source>
</evidence>
<name>L8X3M0_THACA</name>
<gene>
    <name evidence="1" type="ORF">AG1IA_02251</name>
</gene>
<comment type="caution">
    <text evidence="1">The sequence shown here is derived from an EMBL/GenBank/DDBJ whole genome shotgun (WGS) entry which is preliminary data.</text>
</comment>
<reference evidence="1 2" key="1">
    <citation type="journal article" date="2013" name="Nat. Commun.">
        <title>The evolution and pathogenic mechanisms of the rice sheath blight pathogen.</title>
        <authorList>
            <person name="Zheng A."/>
            <person name="Lin R."/>
            <person name="Xu L."/>
            <person name="Qin P."/>
            <person name="Tang C."/>
            <person name="Ai P."/>
            <person name="Zhang D."/>
            <person name="Liu Y."/>
            <person name="Sun Z."/>
            <person name="Feng H."/>
            <person name="Wang Y."/>
            <person name="Chen Y."/>
            <person name="Liang X."/>
            <person name="Fu R."/>
            <person name="Li Q."/>
            <person name="Zhang J."/>
            <person name="Yu X."/>
            <person name="Xie Z."/>
            <person name="Ding L."/>
            <person name="Guan P."/>
            <person name="Tang J."/>
            <person name="Liang Y."/>
            <person name="Wang S."/>
            <person name="Deng Q."/>
            <person name="Li S."/>
            <person name="Zhu J."/>
            <person name="Wang L."/>
            <person name="Liu H."/>
            <person name="Li P."/>
        </authorList>
    </citation>
    <scope>NUCLEOTIDE SEQUENCE [LARGE SCALE GENOMIC DNA]</scope>
    <source>
        <strain evidence="2">AG-1 IA</strain>
    </source>
</reference>
<dbReference type="HOGENOM" id="CLU_2529020_0_0_1"/>
<accession>L8X3M0</accession>
<keyword evidence="2" id="KW-1185">Reference proteome</keyword>